<evidence type="ECO:0000313" key="1">
    <source>
        <dbReference type="EMBL" id="MCU6706352.1"/>
    </source>
</evidence>
<proteinExistence type="predicted"/>
<evidence type="ECO:0000313" key="2">
    <source>
        <dbReference type="Proteomes" id="UP001208131"/>
    </source>
</evidence>
<organism evidence="1 2">
    <name type="scientific">Hominimerdicola aceti</name>
    <dbReference type="NCBI Taxonomy" id="2981726"/>
    <lineage>
        <taxon>Bacteria</taxon>
        <taxon>Bacillati</taxon>
        <taxon>Bacillota</taxon>
        <taxon>Clostridia</taxon>
        <taxon>Eubacteriales</taxon>
        <taxon>Oscillospiraceae</taxon>
        <taxon>Hominimerdicola</taxon>
    </lineage>
</organism>
<comment type="caution">
    <text evidence="1">The sequence shown here is derived from an EMBL/GenBank/DDBJ whole genome shotgun (WGS) entry which is preliminary data.</text>
</comment>
<dbReference type="InterPro" id="IPR021377">
    <property type="entry name" value="DUF3006"/>
</dbReference>
<dbReference type="Proteomes" id="UP001208131">
    <property type="component" value="Unassembled WGS sequence"/>
</dbReference>
<dbReference type="RefSeq" id="WP_117957848.1">
    <property type="nucleotide sequence ID" value="NZ_JAOQJZ010000011.1"/>
</dbReference>
<dbReference type="AlphaFoldDB" id="A0AAE3IKW1"/>
<reference evidence="1 2" key="1">
    <citation type="journal article" date="2021" name="ISME Commun">
        <title>Automated analysis of genomic sequences facilitates high-throughput and comprehensive description of bacteria.</title>
        <authorList>
            <person name="Hitch T.C.A."/>
        </authorList>
    </citation>
    <scope>NUCLEOTIDE SEQUENCE [LARGE SCALE GENOMIC DNA]</scope>
    <source>
        <strain evidence="1 2">Sanger_31</strain>
    </source>
</reference>
<dbReference type="EMBL" id="JAOQJZ010000011">
    <property type="protein sequence ID" value="MCU6706352.1"/>
    <property type="molecule type" value="Genomic_DNA"/>
</dbReference>
<dbReference type="Pfam" id="PF11213">
    <property type="entry name" value="DUF3006"/>
    <property type="match status" value="1"/>
</dbReference>
<name>A0AAE3IKW1_9FIRM</name>
<protein>
    <submittedName>
        <fullName evidence="1">DUF3006 domain-containing protein</fullName>
    </submittedName>
</protein>
<sequence length="71" mass="8231">MEEILIVDRIENGYAVCETEQGEKKDIPLSETKDVHEGYVLILKDGVYIPDKDKTEARRKRILALQEDLWA</sequence>
<keyword evidence="2" id="KW-1185">Reference proteome</keyword>
<accession>A0AAE3IKW1</accession>
<gene>
    <name evidence="1" type="ORF">OCV57_10520</name>
</gene>